<evidence type="ECO:0000256" key="3">
    <source>
        <dbReference type="ARBA" id="ARBA00022771"/>
    </source>
</evidence>
<dbReference type="InterPro" id="IPR001207">
    <property type="entry name" value="Transposase_mutator"/>
</dbReference>
<keyword evidence="6" id="KW-0233">DNA recombination</keyword>
<evidence type="ECO:0000256" key="2">
    <source>
        <dbReference type="ARBA" id="ARBA00022723"/>
    </source>
</evidence>
<dbReference type="PROSITE" id="PS01007">
    <property type="entry name" value="TRANSPOSASE_MUTATOR"/>
    <property type="match status" value="1"/>
</dbReference>
<evidence type="ECO:0000259" key="8">
    <source>
        <dbReference type="PROSITE" id="PS50966"/>
    </source>
</evidence>
<keyword evidence="3 7" id="KW-0863">Zinc-finger</keyword>
<evidence type="ECO:0000256" key="5">
    <source>
        <dbReference type="ARBA" id="ARBA00023125"/>
    </source>
</evidence>
<evidence type="ECO:0000256" key="4">
    <source>
        <dbReference type="ARBA" id="ARBA00022833"/>
    </source>
</evidence>
<keyword evidence="5" id="KW-0238">DNA-binding</keyword>
<evidence type="ECO:0000256" key="1">
    <source>
        <dbReference type="ARBA" id="ARBA00022578"/>
    </source>
</evidence>
<dbReference type="PANTHER" id="PTHR31973:SF187">
    <property type="entry name" value="MUTATOR TRANSPOSASE MUDRA PROTEIN"/>
    <property type="match status" value="1"/>
</dbReference>
<dbReference type="Pfam" id="PF04434">
    <property type="entry name" value="SWIM"/>
    <property type="match status" value="1"/>
</dbReference>
<dbReference type="Proteomes" id="UP001459277">
    <property type="component" value="Unassembled WGS sequence"/>
</dbReference>
<keyword evidence="2" id="KW-0479">Metal-binding</keyword>
<reference evidence="9 10" key="1">
    <citation type="submission" date="2024-01" db="EMBL/GenBank/DDBJ databases">
        <title>A telomere-to-telomere, gap-free genome of sweet tea (Lithocarpus litseifolius).</title>
        <authorList>
            <person name="Zhou J."/>
        </authorList>
    </citation>
    <scope>NUCLEOTIDE SEQUENCE [LARGE SCALE GENOMIC DNA]</scope>
    <source>
        <strain evidence="9">Zhou-2022a</strain>
        <tissue evidence="9">Leaf</tissue>
    </source>
</reference>
<dbReference type="PROSITE" id="PS50966">
    <property type="entry name" value="ZF_SWIM"/>
    <property type="match status" value="1"/>
</dbReference>
<dbReference type="GO" id="GO:0006313">
    <property type="term" value="P:DNA transposition"/>
    <property type="evidence" value="ECO:0007669"/>
    <property type="project" value="InterPro"/>
</dbReference>
<evidence type="ECO:0000256" key="7">
    <source>
        <dbReference type="PROSITE-ProRule" id="PRU00325"/>
    </source>
</evidence>
<keyword evidence="1" id="KW-0815">Transposition</keyword>
<comment type="caution">
    <text evidence="9">The sequence shown here is derived from an EMBL/GenBank/DDBJ whole genome shotgun (WGS) entry which is preliminary data.</text>
</comment>
<dbReference type="Pfam" id="PF03108">
    <property type="entry name" value="DBD_Tnp_Mut"/>
    <property type="match status" value="1"/>
</dbReference>
<dbReference type="SMART" id="SM00575">
    <property type="entry name" value="ZnF_PMZ"/>
    <property type="match status" value="1"/>
</dbReference>
<dbReference type="AlphaFoldDB" id="A0AAW2D4J3"/>
<dbReference type="InterPro" id="IPR006564">
    <property type="entry name" value="Znf_PMZ"/>
</dbReference>
<dbReference type="GO" id="GO:0003677">
    <property type="term" value="F:DNA binding"/>
    <property type="evidence" value="ECO:0007669"/>
    <property type="project" value="UniProtKB-KW"/>
</dbReference>
<dbReference type="InterPro" id="IPR004332">
    <property type="entry name" value="Transposase_MuDR"/>
</dbReference>
<protein>
    <recommendedName>
        <fullName evidence="8">SWIM-type domain-containing protein</fullName>
    </recommendedName>
</protein>
<name>A0AAW2D4J3_9ROSI</name>
<dbReference type="GO" id="GO:0004803">
    <property type="term" value="F:transposase activity"/>
    <property type="evidence" value="ECO:0007669"/>
    <property type="project" value="InterPro"/>
</dbReference>
<accession>A0AAW2D4J3</accession>
<dbReference type="PANTHER" id="PTHR31973">
    <property type="entry name" value="POLYPROTEIN, PUTATIVE-RELATED"/>
    <property type="match status" value="1"/>
</dbReference>
<evidence type="ECO:0000256" key="6">
    <source>
        <dbReference type="ARBA" id="ARBA00023172"/>
    </source>
</evidence>
<keyword evidence="10" id="KW-1185">Reference proteome</keyword>
<evidence type="ECO:0000313" key="9">
    <source>
        <dbReference type="EMBL" id="KAL0004569.1"/>
    </source>
</evidence>
<dbReference type="Pfam" id="PF10551">
    <property type="entry name" value="MULE"/>
    <property type="match status" value="1"/>
</dbReference>
<dbReference type="InterPro" id="IPR007527">
    <property type="entry name" value="Znf_SWIM"/>
</dbReference>
<keyword evidence="4" id="KW-0862">Zinc</keyword>
<gene>
    <name evidence="9" type="ORF">SO802_012130</name>
</gene>
<sequence>MLAVGQKWAKANPKTEQRLRATEQRLRLKPTEGDRSCRSLVVKIGHVVEDRSNPEHIATSEIGQVARSLAPHQRSLLALVIGDIRHEACLLSGVGGGWAHGAGWDIWIGGSDKPLEVLFLELTQLWSSAEFLTLIFHYLVPGLDLDNGLRYLSTDGDTHELFKCLDSVDPKIDIYVKHATPVQKQLLVRDASVVDAANLVGCGVGVEEGVGVDDIDSVCDDNEVDVENRDVDEVDVEDRDGALADDEFEEGGNAVDERNGVRGKDGNGVVGDVDCEWYDSDYDDPANEQLYEITVDDYTIQPPITHNNQPLQELTNDIHPLSHPPNFANQSLSHLNLVPTLFNWPLDEIPSGSDYASSDQLHSPDNSDGEQKKKFPEFRSEYLKDPEFVLGMSFRDNKQFKEFARAYKLKHGYGIKLSKNEKARVRYKCVEGCPWKVSAGIDKEANFRISALYDTHTCIRSFHSKQVSAQWVAEKYVDQFQTNIEFKAKDLVAAVARDVTIQLALSKAYRARDIARGMVRGDFCEQYTKVRHYCTELRRSNPGTTAKVTVAVPDHNFKRVYVCLAACKEGFVSHCRPLISLDACHLKGVVAGQLLAAVGIDGNDGMYPIAYAIAEAENKETWTWDLENLIGDIGLARDHEWCFISDQQKGLLPALANVVPNAYNRFCVRHLFANFKKTHQGKELKDLMWVAAKASTRAAFESYMKQMEIVSKEACDDLRGGARWEVNSGGKQFVVDVEKRSCACNCWDLTGIPCKHAVHVIGFRKEQAEDYVHDFYKKDTYIALYSHLIQPCNGPDLWPEVD</sequence>
<organism evidence="9 10">
    <name type="scientific">Lithocarpus litseifolius</name>
    <dbReference type="NCBI Taxonomy" id="425828"/>
    <lineage>
        <taxon>Eukaryota</taxon>
        <taxon>Viridiplantae</taxon>
        <taxon>Streptophyta</taxon>
        <taxon>Embryophyta</taxon>
        <taxon>Tracheophyta</taxon>
        <taxon>Spermatophyta</taxon>
        <taxon>Magnoliopsida</taxon>
        <taxon>eudicotyledons</taxon>
        <taxon>Gunneridae</taxon>
        <taxon>Pentapetalae</taxon>
        <taxon>rosids</taxon>
        <taxon>fabids</taxon>
        <taxon>Fagales</taxon>
        <taxon>Fagaceae</taxon>
        <taxon>Lithocarpus</taxon>
    </lineage>
</organism>
<dbReference type="EMBL" id="JAZDWU010000004">
    <property type="protein sequence ID" value="KAL0004569.1"/>
    <property type="molecule type" value="Genomic_DNA"/>
</dbReference>
<proteinExistence type="predicted"/>
<dbReference type="GO" id="GO:0008270">
    <property type="term" value="F:zinc ion binding"/>
    <property type="evidence" value="ECO:0007669"/>
    <property type="project" value="UniProtKB-KW"/>
</dbReference>
<dbReference type="InterPro" id="IPR018289">
    <property type="entry name" value="MULE_transposase_dom"/>
</dbReference>
<evidence type="ECO:0000313" key="10">
    <source>
        <dbReference type="Proteomes" id="UP001459277"/>
    </source>
</evidence>
<feature type="domain" description="SWIM-type" evidence="8">
    <location>
        <begin position="733"/>
        <end position="765"/>
    </location>
</feature>